<evidence type="ECO:0000313" key="1">
    <source>
        <dbReference type="EMBL" id="TKG57848.1"/>
    </source>
</evidence>
<dbReference type="Proteomes" id="UP000309992">
    <property type="component" value="Unassembled WGS sequence"/>
</dbReference>
<gene>
    <name evidence="1" type="ORF">FCN18_38665</name>
</gene>
<dbReference type="EMBL" id="SWMS01000062">
    <property type="protein sequence ID" value="TKG57848.1"/>
    <property type="molecule type" value="Genomic_DNA"/>
</dbReference>
<dbReference type="RefSeq" id="WP_137097564.1">
    <property type="nucleotide sequence ID" value="NZ_SWMS01000062.1"/>
</dbReference>
<reference evidence="1 2" key="1">
    <citation type="journal article" date="2015" name="Antonie Van Leeuwenhoek">
        <title>Prauserella endophytica sp. nov., an endophytic actinobacterium isolated from Tamarix taklamakanensis.</title>
        <authorList>
            <person name="Liu J.M."/>
            <person name="Habden X."/>
            <person name="Guo L."/>
            <person name="Tuo L."/>
            <person name="Jiang Z.K."/>
            <person name="Liu S.W."/>
            <person name="Liu X.F."/>
            <person name="Chen L."/>
            <person name="Li R.F."/>
            <person name="Zhang Y.Q."/>
            <person name="Sun C.H."/>
        </authorList>
    </citation>
    <scope>NUCLEOTIDE SEQUENCE [LARGE SCALE GENOMIC DNA]</scope>
    <source>
        <strain evidence="1 2">CGMCC 4.7182</strain>
    </source>
</reference>
<protein>
    <submittedName>
        <fullName evidence="1">Uncharacterized protein</fullName>
    </submittedName>
</protein>
<comment type="caution">
    <text evidence="1">The sequence shown here is derived from an EMBL/GenBank/DDBJ whole genome shotgun (WGS) entry which is preliminary data.</text>
</comment>
<sequence length="82" mass="9677">MDEDLDELYDRLDQLVADLSELAHRRAPCPDHLPESYWSDYTARIRSAAHGAYELVWQARCGLAEFETEHDIFMQQHGIDWR</sequence>
<keyword evidence="2" id="KW-1185">Reference proteome</keyword>
<evidence type="ECO:0000313" key="2">
    <source>
        <dbReference type="Proteomes" id="UP000309992"/>
    </source>
</evidence>
<accession>A0ABY2RS29</accession>
<organism evidence="1 2">
    <name type="scientific">Prauserella endophytica</name>
    <dbReference type="NCBI Taxonomy" id="1592324"/>
    <lineage>
        <taxon>Bacteria</taxon>
        <taxon>Bacillati</taxon>
        <taxon>Actinomycetota</taxon>
        <taxon>Actinomycetes</taxon>
        <taxon>Pseudonocardiales</taxon>
        <taxon>Pseudonocardiaceae</taxon>
        <taxon>Prauserella</taxon>
        <taxon>Prauserella coralliicola group</taxon>
    </lineage>
</organism>
<proteinExistence type="predicted"/>
<name>A0ABY2RS29_9PSEU</name>